<evidence type="ECO:0000256" key="4">
    <source>
        <dbReference type="ARBA" id="ARBA00022801"/>
    </source>
</evidence>
<evidence type="ECO:0000256" key="3">
    <source>
        <dbReference type="ARBA" id="ARBA00022729"/>
    </source>
</evidence>
<evidence type="ECO:0000256" key="8">
    <source>
        <dbReference type="PIRSR" id="PIRSR019663-1"/>
    </source>
</evidence>
<dbReference type="Pfam" id="PF01650">
    <property type="entry name" value="Peptidase_C13"/>
    <property type="match status" value="1"/>
</dbReference>
<dbReference type="FunFam" id="1.10.132.130:FF:000001">
    <property type="entry name" value="Vacuolar-processing enzyme beta-isozyme"/>
    <property type="match status" value="1"/>
</dbReference>
<keyword evidence="6" id="KW-1015">Disulfide bond</keyword>
<evidence type="ECO:0000256" key="6">
    <source>
        <dbReference type="ARBA" id="ARBA00023157"/>
    </source>
</evidence>
<comment type="caution">
    <text evidence="11">The sequence shown here is derived from an EMBL/GenBank/DDBJ whole genome shotgun (WGS) entry which is preliminary data.</text>
</comment>
<dbReference type="InterPro" id="IPR046427">
    <property type="entry name" value="Legumain_prodom_sf"/>
</dbReference>
<reference evidence="11" key="1">
    <citation type="submission" date="2022-04" db="EMBL/GenBank/DDBJ databases">
        <title>Carnegiea gigantea Genome sequencing and assembly v2.</title>
        <authorList>
            <person name="Copetti D."/>
            <person name="Sanderson M.J."/>
            <person name="Burquez A."/>
            <person name="Wojciechowski M.F."/>
        </authorList>
    </citation>
    <scope>NUCLEOTIDE SEQUENCE</scope>
    <source>
        <strain evidence="11">SGP5-SGP5p</strain>
        <tissue evidence="11">Aerial part</tissue>
    </source>
</reference>
<evidence type="ECO:0000256" key="2">
    <source>
        <dbReference type="ARBA" id="ARBA00022670"/>
    </source>
</evidence>
<feature type="signal peptide" evidence="9">
    <location>
        <begin position="1"/>
        <end position="22"/>
    </location>
</feature>
<protein>
    <recommendedName>
        <fullName evidence="10">Legumain prodomain domain-containing protein</fullName>
    </recommendedName>
</protein>
<evidence type="ECO:0000259" key="10">
    <source>
        <dbReference type="Pfam" id="PF20985"/>
    </source>
</evidence>
<dbReference type="GO" id="GO:0005773">
    <property type="term" value="C:vacuole"/>
    <property type="evidence" value="ECO:0007669"/>
    <property type="project" value="GOC"/>
</dbReference>
<evidence type="ECO:0000256" key="5">
    <source>
        <dbReference type="ARBA" id="ARBA00022807"/>
    </source>
</evidence>
<dbReference type="GO" id="GO:0051603">
    <property type="term" value="P:proteolysis involved in protein catabolic process"/>
    <property type="evidence" value="ECO:0007669"/>
    <property type="project" value="InterPro"/>
</dbReference>
<keyword evidence="2" id="KW-0645">Protease</keyword>
<dbReference type="PRINTS" id="PR00776">
    <property type="entry name" value="HEMOGLOBNASE"/>
</dbReference>
<evidence type="ECO:0000313" key="11">
    <source>
        <dbReference type="EMBL" id="KAJ8445824.1"/>
    </source>
</evidence>
<dbReference type="CDD" id="cd21115">
    <property type="entry name" value="legumain_C"/>
    <property type="match status" value="1"/>
</dbReference>
<gene>
    <name evidence="11" type="ORF">Cgig2_027905</name>
</gene>
<dbReference type="GO" id="GO:0004197">
    <property type="term" value="F:cysteine-type endopeptidase activity"/>
    <property type="evidence" value="ECO:0007669"/>
    <property type="project" value="InterPro"/>
</dbReference>
<dbReference type="PIRSF" id="PIRSF500139">
    <property type="entry name" value="AE"/>
    <property type="match status" value="1"/>
</dbReference>
<keyword evidence="4" id="KW-0378">Hydrolase</keyword>
<dbReference type="GO" id="GO:0006624">
    <property type="term" value="P:vacuolar protein processing"/>
    <property type="evidence" value="ECO:0007669"/>
    <property type="project" value="TreeGrafter"/>
</dbReference>
<keyword evidence="12" id="KW-1185">Reference proteome</keyword>
<keyword evidence="3 9" id="KW-0732">Signal</keyword>
<dbReference type="PANTHER" id="PTHR12000:SF50">
    <property type="entry name" value="VACUOLAR-PROCESSING ENZYME GAMMA-ISOZYME"/>
    <property type="match status" value="1"/>
</dbReference>
<comment type="similarity">
    <text evidence="1">Belongs to the peptidase C13 family.</text>
</comment>
<feature type="domain" description="Legumain prodomain" evidence="10">
    <location>
        <begin position="349"/>
        <end position="445"/>
    </location>
</feature>
<keyword evidence="7" id="KW-0325">Glycoprotein</keyword>
<feature type="active site" evidence="8">
    <location>
        <position position="144"/>
    </location>
</feature>
<dbReference type="Gene3D" id="1.10.132.130">
    <property type="match status" value="1"/>
</dbReference>
<feature type="active site" description="Nucleophile" evidence="8">
    <location>
        <position position="187"/>
    </location>
</feature>
<accession>A0A9Q1KN28</accession>
<keyword evidence="5" id="KW-0788">Thiol protease</keyword>
<dbReference type="Proteomes" id="UP001153076">
    <property type="component" value="Unassembled WGS sequence"/>
</dbReference>
<dbReference type="InterPro" id="IPR043577">
    <property type="entry name" value="AE"/>
</dbReference>
<dbReference type="EMBL" id="JAKOGI010000070">
    <property type="protein sequence ID" value="KAJ8445824.1"/>
    <property type="molecule type" value="Genomic_DNA"/>
</dbReference>
<dbReference type="Pfam" id="PF20985">
    <property type="entry name" value="Legum_prodom"/>
    <property type="match status" value="1"/>
</dbReference>
<dbReference type="PANTHER" id="PTHR12000">
    <property type="entry name" value="HEMOGLOBINASE FAMILY MEMBER"/>
    <property type="match status" value="1"/>
</dbReference>
<dbReference type="FunFam" id="3.40.50.1460:FF:000005">
    <property type="entry name" value="Vacuolar-processing enzyme beta-isozyme"/>
    <property type="match status" value="1"/>
</dbReference>
<dbReference type="PIRSF" id="PIRSF019663">
    <property type="entry name" value="Legumain"/>
    <property type="match status" value="1"/>
</dbReference>
<proteinExistence type="inferred from homology"/>
<dbReference type="InterPro" id="IPR001096">
    <property type="entry name" value="Peptidase_C13"/>
</dbReference>
<evidence type="ECO:0000256" key="7">
    <source>
        <dbReference type="ARBA" id="ARBA00023180"/>
    </source>
</evidence>
<evidence type="ECO:0000313" key="12">
    <source>
        <dbReference type="Proteomes" id="UP001153076"/>
    </source>
</evidence>
<evidence type="ECO:0000256" key="1">
    <source>
        <dbReference type="ARBA" id="ARBA00009941"/>
    </source>
</evidence>
<sequence length="451" mass="49808">MNISYLILGIVAWSQSSNYSEAEGTKWAVLVAGSKGYWNYRHQADICHAYQIFKRGGLKDENIIVFMYDDIAYNKENPRPGVIINNPKGKDVYRGVPKDYTGEAVNSENLYAVILGNKTAIKGGSGKVLETGPNDHIFIYYADHGGPGVLGMPSEQDSVYAIDLIYVLMKKHASMSYKKMVIYVEACESGSIFDGLLPKILDIYVTTAANPHESSFGTYCGDVIPNPKGYEDTCLGDVFSVSWMEDSDKCDPMTETLEQQYISVKHRTATAKGESSHVMQYGNLSLTKDILADYLVGNSSIGSHTYTAGQPEPSPLLFAVDQREADLIYFKGKVRRAPEGSDERSEAQKELDRVISQRKHVDQSIAAIGEALFGEEKGLSILNLVRPAGHALVDDWDCLKAMVKTYEECCGPLKTYGKKYMRAFANTCNAGVPIHRMAEIATQVCSSKKLI</sequence>
<dbReference type="Gene3D" id="3.40.50.1460">
    <property type="match status" value="1"/>
</dbReference>
<dbReference type="AlphaFoldDB" id="A0A9Q1KN28"/>
<dbReference type="OrthoDB" id="192611at2759"/>
<name>A0A9Q1KN28_9CARY</name>
<evidence type="ECO:0000256" key="9">
    <source>
        <dbReference type="SAM" id="SignalP"/>
    </source>
</evidence>
<feature type="chain" id="PRO_5040234914" description="Legumain prodomain domain-containing protein" evidence="9">
    <location>
        <begin position="23"/>
        <end position="451"/>
    </location>
</feature>
<dbReference type="InterPro" id="IPR048501">
    <property type="entry name" value="Legum_prodom"/>
</dbReference>
<organism evidence="11 12">
    <name type="scientific">Carnegiea gigantea</name>
    <dbReference type="NCBI Taxonomy" id="171969"/>
    <lineage>
        <taxon>Eukaryota</taxon>
        <taxon>Viridiplantae</taxon>
        <taxon>Streptophyta</taxon>
        <taxon>Embryophyta</taxon>
        <taxon>Tracheophyta</taxon>
        <taxon>Spermatophyta</taxon>
        <taxon>Magnoliopsida</taxon>
        <taxon>eudicotyledons</taxon>
        <taxon>Gunneridae</taxon>
        <taxon>Pentapetalae</taxon>
        <taxon>Caryophyllales</taxon>
        <taxon>Cactineae</taxon>
        <taxon>Cactaceae</taxon>
        <taxon>Cactoideae</taxon>
        <taxon>Echinocereeae</taxon>
        <taxon>Carnegiea</taxon>
    </lineage>
</organism>